<comment type="subcellular location">
    <subcellularLocation>
        <location evidence="1">Cytoplasm</location>
    </subcellularLocation>
</comment>
<evidence type="ECO:0000256" key="5">
    <source>
        <dbReference type="ARBA" id="ARBA00022694"/>
    </source>
</evidence>
<keyword evidence="9" id="KW-0460">Magnesium</keyword>
<evidence type="ECO:0000313" key="13">
    <source>
        <dbReference type="Proteomes" id="UP001223743"/>
    </source>
</evidence>
<dbReference type="Pfam" id="PF02367">
    <property type="entry name" value="TsaE"/>
    <property type="match status" value="1"/>
</dbReference>
<dbReference type="InterPro" id="IPR012180">
    <property type="entry name" value="Bifunc_ATPase/PTrfase"/>
</dbReference>
<keyword evidence="8" id="KW-0067">ATP-binding</keyword>
<dbReference type="EMBL" id="JAUSWJ010000001">
    <property type="protein sequence ID" value="MDQ0516899.1"/>
    <property type="molecule type" value="Genomic_DNA"/>
</dbReference>
<keyword evidence="4" id="KW-0963">Cytoplasm</keyword>
<evidence type="ECO:0000259" key="11">
    <source>
        <dbReference type="Pfam" id="PF01636"/>
    </source>
</evidence>
<accession>A0ABU0M7F3</accession>
<evidence type="ECO:0000256" key="9">
    <source>
        <dbReference type="ARBA" id="ARBA00022842"/>
    </source>
</evidence>
<feature type="domain" description="Aminoglycoside phosphotransferase" evidence="11">
    <location>
        <begin position="172"/>
        <end position="422"/>
    </location>
</feature>
<evidence type="ECO:0000256" key="3">
    <source>
        <dbReference type="ARBA" id="ARBA00019010"/>
    </source>
</evidence>
<evidence type="ECO:0000313" key="12">
    <source>
        <dbReference type="EMBL" id="MDQ0516899.1"/>
    </source>
</evidence>
<dbReference type="PANTHER" id="PTHR33540:SF2">
    <property type="entry name" value="TRNA THREONYLCARBAMOYLADENOSINE BIOSYNTHESIS PROTEIN TSAE"/>
    <property type="match status" value="1"/>
</dbReference>
<name>A0ABU0M7F3_9HYPH</name>
<dbReference type="PIRSF" id="PIRSF036599">
    <property type="entry name" value="AtpPhos"/>
    <property type="match status" value="1"/>
</dbReference>
<dbReference type="SUPFAM" id="SSF52540">
    <property type="entry name" value="P-loop containing nucleoside triphosphate hydrolases"/>
    <property type="match status" value="1"/>
</dbReference>
<organism evidence="12 13">
    <name type="scientific">Kaistia geumhonensis</name>
    <dbReference type="NCBI Taxonomy" id="410839"/>
    <lineage>
        <taxon>Bacteria</taxon>
        <taxon>Pseudomonadati</taxon>
        <taxon>Pseudomonadota</taxon>
        <taxon>Alphaproteobacteria</taxon>
        <taxon>Hyphomicrobiales</taxon>
        <taxon>Kaistiaceae</taxon>
        <taxon>Kaistia</taxon>
    </lineage>
</organism>
<evidence type="ECO:0000256" key="2">
    <source>
        <dbReference type="ARBA" id="ARBA00007599"/>
    </source>
</evidence>
<dbReference type="RefSeq" id="WP_266279013.1">
    <property type="nucleotide sequence ID" value="NZ_JAPKNF010000001.1"/>
</dbReference>
<evidence type="ECO:0000256" key="8">
    <source>
        <dbReference type="ARBA" id="ARBA00022840"/>
    </source>
</evidence>
<evidence type="ECO:0000256" key="4">
    <source>
        <dbReference type="ARBA" id="ARBA00022490"/>
    </source>
</evidence>
<evidence type="ECO:0000256" key="1">
    <source>
        <dbReference type="ARBA" id="ARBA00004496"/>
    </source>
</evidence>
<proteinExistence type="inferred from homology"/>
<dbReference type="Gene3D" id="3.90.1200.10">
    <property type="match status" value="1"/>
</dbReference>
<sequence length="498" mass="54351">MSDAALVLTLADEAATHRLAEALATRLAAGDVIALEGDLGAGKTTLARALIRAVAGDPALEVPSPTFTLVQTYPGRVPIAHFDLYRLGSPDELDEIGFEEAVADGAVLIEWPERGGGRIPRSALTIRLDIEGDGRRAALSGGGAWPERLDRLAGIARFLDDAGFGTARRAHLAGDASGRSYERLVRADGTRAVLMDARDRLPGPPVWDGRSYDDVAHRATTVLPFVAMNEGLRAIGISAPRILAADIPAGLLLLEDLGDRFIVKDGAPRPERWQAAAELLAHLHAEARPAELPVSGGERYSIPAFDRDAFLIEVDLLPRWYAPLIGRTLDEDAEAAFRSIWTRLFERFDQAEKSWLLRDYHSPNLLWLPERTGIARIGVLDHQDAMIGASAYDLASLGQDVRVDVDEALEQATIHAYVEARRTAGAFDGDTFAAAYAISGAQRTTKILGGFARLANAFGRPQYLRHIPRVKAYLKRNLRHEVLSPLALWYDRHLPLDD</sequence>
<dbReference type="Gene3D" id="3.40.50.300">
    <property type="entry name" value="P-loop containing nucleotide triphosphate hydrolases"/>
    <property type="match status" value="1"/>
</dbReference>
<keyword evidence="6" id="KW-0479">Metal-binding</keyword>
<dbReference type="Gene3D" id="3.30.200.20">
    <property type="entry name" value="Phosphorylase Kinase, domain 1"/>
    <property type="match status" value="1"/>
</dbReference>
<reference evidence="12 13" key="1">
    <citation type="submission" date="2023-07" db="EMBL/GenBank/DDBJ databases">
        <title>Genomic Encyclopedia of Type Strains, Phase IV (KMG-IV): sequencing the most valuable type-strain genomes for metagenomic binning, comparative biology and taxonomic classification.</title>
        <authorList>
            <person name="Goeker M."/>
        </authorList>
    </citation>
    <scope>NUCLEOTIDE SEQUENCE [LARGE SCALE GENOMIC DNA]</scope>
    <source>
        <strain evidence="12 13">B1-1</strain>
    </source>
</reference>
<dbReference type="NCBIfam" id="TIGR00150">
    <property type="entry name" value="T6A_YjeE"/>
    <property type="match status" value="1"/>
</dbReference>
<protein>
    <recommendedName>
        <fullName evidence="3">tRNA threonylcarbamoyladenosine biosynthesis protein TsaE</fullName>
    </recommendedName>
    <alternativeName>
        <fullName evidence="10">t(6)A37 threonylcarbamoyladenosine biosynthesis protein TsaE</fullName>
    </alternativeName>
</protein>
<dbReference type="InterPro" id="IPR002575">
    <property type="entry name" value="Aminoglycoside_PTrfase"/>
</dbReference>
<evidence type="ECO:0000256" key="7">
    <source>
        <dbReference type="ARBA" id="ARBA00022741"/>
    </source>
</evidence>
<dbReference type="InterPro" id="IPR011009">
    <property type="entry name" value="Kinase-like_dom_sf"/>
</dbReference>
<keyword evidence="13" id="KW-1185">Reference proteome</keyword>
<keyword evidence="7" id="KW-0547">Nucleotide-binding</keyword>
<evidence type="ECO:0000256" key="10">
    <source>
        <dbReference type="ARBA" id="ARBA00032441"/>
    </source>
</evidence>
<comment type="caution">
    <text evidence="12">The sequence shown here is derived from an EMBL/GenBank/DDBJ whole genome shotgun (WGS) entry which is preliminary data.</text>
</comment>
<keyword evidence="12" id="KW-0808">Transferase</keyword>
<keyword evidence="5" id="KW-0819">tRNA processing</keyword>
<dbReference type="Pfam" id="PF01636">
    <property type="entry name" value="APH"/>
    <property type="match status" value="1"/>
</dbReference>
<dbReference type="InterPro" id="IPR003442">
    <property type="entry name" value="T6A_TsaE"/>
</dbReference>
<dbReference type="Proteomes" id="UP001223743">
    <property type="component" value="Unassembled WGS sequence"/>
</dbReference>
<dbReference type="PANTHER" id="PTHR33540">
    <property type="entry name" value="TRNA THREONYLCARBAMOYLADENOSINE BIOSYNTHESIS PROTEIN TSAE"/>
    <property type="match status" value="1"/>
</dbReference>
<comment type="similarity">
    <text evidence="2">Belongs to the TsaE family.</text>
</comment>
<dbReference type="GO" id="GO:0016740">
    <property type="term" value="F:transferase activity"/>
    <property type="evidence" value="ECO:0007669"/>
    <property type="project" value="UniProtKB-KW"/>
</dbReference>
<dbReference type="InterPro" id="IPR027417">
    <property type="entry name" value="P-loop_NTPase"/>
</dbReference>
<evidence type="ECO:0000256" key="6">
    <source>
        <dbReference type="ARBA" id="ARBA00022723"/>
    </source>
</evidence>
<dbReference type="SUPFAM" id="SSF56112">
    <property type="entry name" value="Protein kinase-like (PK-like)"/>
    <property type="match status" value="1"/>
</dbReference>
<gene>
    <name evidence="12" type="ORF">QO015_002512</name>
</gene>